<evidence type="ECO:0000313" key="6">
    <source>
        <dbReference type="Proteomes" id="UP000315128"/>
    </source>
</evidence>
<evidence type="ECO:0000256" key="1">
    <source>
        <dbReference type="ARBA" id="ARBA00008361"/>
    </source>
</evidence>
<proteinExistence type="inferred from homology"/>
<dbReference type="OrthoDB" id="9805171at2"/>
<organism evidence="5 6">
    <name type="scientific">Lactococcus protaetiae</name>
    <dbReference type="NCBI Taxonomy" id="2592653"/>
    <lineage>
        <taxon>Bacteria</taxon>
        <taxon>Bacillati</taxon>
        <taxon>Bacillota</taxon>
        <taxon>Bacilli</taxon>
        <taxon>Lactobacillales</taxon>
        <taxon>Streptococcaceae</taxon>
        <taxon>Lactococcus</taxon>
    </lineage>
</organism>
<dbReference type="EMBL" id="CP041356">
    <property type="protein sequence ID" value="QDK71023.1"/>
    <property type="molecule type" value="Genomic_DNA"/>
</dbReference>
<gene>
    <name evidence="5" type="ORF">FLP15_07450</name>
</gene>
<name>A0A514Z8Z0_9LACT</name>
<dbReference type="PANTHER" id="PTHR44942">
    <property type="entry name" value="METHYLTRANSF_11 DOMAIN-CONTAINING PROTEIN"/>
    <property type="match status" value="1"/>
</dbReference>
<dbReference type="CDD" id="cd02440">
    <property type="entry name" value="AdoMet_MTases"/>
    <property type="match status" value="1"/>
</dbReference>
<dbReference type="InterPro" id="IPR013216">
    <property type="entry name" value="Methyltransf_11"/>
</dbReference>
<evidence type="ECO:0000256" key="3">
    <source>
        <dbReference type="ARBA" id="ARBA00022679"/>
    </source>
</evidence>
<protein>
    <submittedName>
        <fullName evidence="5">Class I SAM-dependent methyltransferase</fullName>
    </submittedName>
</protein>
<dbReference type="KEGG" id="lack:FLP15_07450"/>
<dbReference type="Gene3D" id="3.40.50.150">
    <property type="entry name" value="Vaccinia Virus protein VP39"/>
    <property type="match status" value="1"/>
</dbReference>
<dbReference type="PANTHER" id="PTHR44942:SF4">
    <property type="entry name" value="METHYLTRANSFERASE TYPE 11 DOMAIN-CONTAINING PROTEIN"/>
    <property type="match status" value="1"/>
</dbReference>
<dbReference type="AlphaFoldDB" id="A0A514Z8Z0"/>
<keyword evidence="6" id="KW-1185">Reference proteome</keyword>
<dbReference type="RefSeq" id="WP_142766593.1">
    <property type="nucleotide sequence ID" value="NZ_CP041356.1"/>
</dbReference>
<keyword evidence="3 5" id="KW-0808">Transferase</keyword>
<dbReference type="InterPro" id="IPR051052">
    <property type="entry name" value="Diverse_substrate_MTase"/>
</dbReference>
<sequence length="235" mass="26637">MNNQNLSENFSGKAESYRLARPGYPEELLDFIAEKLPKSAKVADIGAGTGKLTECLAQKGFDTYAVEPNADMREQLLLTVKDFSNVSILTGLADDTGLPSQSMDAICVAQALHWFDPVTFRAECARILKPNGYVFSIYNSFSYYDENSKIKRTEGHSASSALSFFKKQHDIEFPNPQTYTREKWLTFMSSHSHSPLPDDENYATYFKEVNEIFEREAVDGVLSREVKTCVYYERL</sequence>
<keyword evidence="2 5" id="KW-0489">Methyltransferase</keyword>
<evidence type="ECO:0000256" key="2">
    <source>
        <dbReference type="ARBA" id="ARBA00022603"/>
    </source>
</evidence>
<dbReference type="GO" id="GO:0008757">
    <property type="term" value="F:S-adenosylmethionine-dependent methyltransferase activity"/>
    <property type="evidence" value="ECO:0007669"/>
    <property type="project" value="InterPro"/>
</dbReference>
<evidence type="ECO:0000259" key="4">
    <source>
        <dbReference type="Pfam" id="PF08241"/>
    </source>
</evidence>
<accession>A0A514Z8Z0</accession>
<feature type="domain" description="Methyltransferase type 11" evidence="4">
    <location>
        <begin position="44"/>
        <end position="135"/>
    </location>
</feature>
<dbReference type="InterPro" id="IPR029063">
    <property type="entry name" value="SAM-dependent_MTases_sf"/>
</dbReference>
<dbReference type="Pfam" id="PF08241">
    <property type="entry name" value="Methyltransf_11"/>
    <property type="match status" value="1"/>
</dbReference>
<dbReference type="Proteomes" id="UP000315128">
    <property type="component" value="Chromosome"/>
</dbReference>
<reference evidence="5 6" key="1">
    <citation type="submission" date="2019-07" db="EMBL/GenBank/DDBJ databases">
        <title>Genome sequencing of KACC 19320.</title>
        <authorList>
            <person name="Heo J."/>
            <person name="Kim S.-J."/>
            <person name="Kim J.-S."/>
            <person name="Hong S.-B."/>
            <person name="Kwon S.-W."/>
        </authorList>
    </citation>
    <scope>NUCLEOTIDE SEQUENCE [LARGE SCALE GENOMIC DNA]</scope>
    <source>
        <strain evidence="5 6">KACC 19320</strain>
    </source>
</reference>
<dbReference type="SUPFAM" id="SSF53335">
    <property type="entry name" value="S-adenosyl-L-methionine-dependent methyltransferases"/>
    <property type="match status" value="1"/>
</dbReference>
<evidence type="ECO:0000313" key="5">
    <source>
        <dbReference type="EMBL" id="QDK71023.1"/>
    </source>
</evidence>
<comment type="similarity">
    <text evidence="1">Belongs to the methyltransferase superfamily.</text>
</comment>
<dbReference type="GO" id="GO:0032259">
    <property type="term" value="P:methylation"/>
    <property type="evidence" value="ECO:0007669"/>
    <property type="project" value="UniProtKB-KW"/>
</dbReference>